<protein>
    <submittedName>
        <fullName evidence="3">Uncharacterized protein</fullName>
    </submittedName>
</protein>
<dbReference type="SUPFAM" id="SSF57424">
    <property type="entry name" value="LDL receptor-like module"/>
    <property type="match status" value="1"/>
</dbReference>
<proteinExistence type="predicted"/>
<organism evidence="3 4">
    <name type="scientific">Strigamia maritima</name>
    <name type="common">European centipede</name>
    <name type="synonym">Geophilus maritimus</name>
    <dbReference type="NCBI Taxonomy" id="126957"/>
    <lineage>
        <taxon>Eukaryota</taxon>
        <taxon>Metazoa</taxon>
        <taxon>Ecdysozoa</taxon>
        <taxon>Arthropoda</taxon>
        <taxon>Myriapoda</taxon>
        <taxon>Chilopoda</taxon>
        <taxon>Pleurostigmophora</taxon>
        <taxon>Geophilomorpha</taxon>
        <taxon>Linotaeniidae</taxon>
        <taxon>Strigamia</taxon>
    </lineage>
</organism>
<keyword evidence="1 2" id="KW-1015">Disulfide bond</keyword>
<feature type="disulfide bond" evidence="2">
    <location>
        <begin position="24"/>
        <end position="39"/>
    </location>
</feature>
<evidence type="ECO:0000256" key="2">
    <source>
        <dbReference type="PROSITE-ProRule" id="PRU00124"/>
    </source>
</evidence>
<evidence type="ECO:0000313" key="3">
    <source>
        <dbReference type="EnsemblMetazoa" id="SMAR013256-PA"/>
    </source>
</evidence>
<dbReference type="EnsemblMetazoa" id="SMAR013256-RA">
    <property type="protein sequence ID" value="SMAR013256-PA"/>
    <property type="gene ID" value="SMAR013256"/>
</dbReference>
<reference evidence="4" key="1">
    <citation type="submission" date="2011-05" db="EMBL/GenBank/DDBJ databases">
        <authorList>
            <person name="Richards S.R."/>
            <person name="Qu J."/>
            <person name="Jiang H."/>
            <person name="Jhangiani S.N."/>
            <person name="Agravi P."/>
            <person name="Goodspeed R."/>
            <person name="Gross S."/>
            <person name="Mandapat C."/>
            <person name="Jackson L."/>
            <person name="Mathew T."/>
            <person name="Pu L."/>
            <person name="Thornton R."/>
            <person name="Saada N."/>
            <person name="Wilczek-Boney K.B."/>
            <person name="Lee S."/>
            <person name="Kovar C."/>
            <person name="Wu Y."/>
            <person name="Scherer S.E."/>
            <person name="Worley K.C."/>
            <person name="Muzny D.M."/>
            <person name="Gibbs R."/>
        </authorList>
    </citation>
    <scope>NUCLEOTIDE SEQUENCE</scope>
    <source>
        <strain evidence="4">Brora</strain>
    </source>
</reference>
<dbReference type="InterPro" id="IPR036055">
    <property type="entry name" value="LDL_receptor-like_sf"/>
</dbReference>
<evidence type="ECO:0000256" key="1">
    <source>
        <dbReference type="ARBA" id="ARBA00023157"/>
    </source>
</evidence>
<dbReference type="InterPro" id="IPR002172">
    <property type="entry name" value="LDrepeatLR_classA_rpt"/>
</dbReference>
<dbReference type="Gene3D" id="4.10.400.10">
    <property type="entry name" value="Low-density Lipoprotein Receptor"/>
    <property type="match status" value="1"/>
</dbReference>
<dbReference type="CDD" id="cd00112">
    <property type="entry name" value="LDLa"/>
    <property type="match status" value="1"/>
</dbReference>
<dbReference type="Proteomes" id="UP000014500">
    <property type="component" value="Unassembled WGS sequence"/>
</dbReference>
<dbReference type="SMART" id="SM00192">
    <property type="entry name" value="LDLa"/>
    <property type="match status" value="1"/>
</dbReference>
<dbReference type="AlphaFoldDB" id="T1JHC5"/>
<dbReference type="HOGENOM" id="CLU_1995467_0_0_1"/>
<dbReference type="PROSITE" id="PS01209">
    <property type="entry name" value="LDLRA_1"/>
    <property type="match status" value="1"/>
</dbReference>
<name>T1JHC5_STRMM</name>
<sequence length="125" mass="14074">MVSTCPSDHFRCPDGRCLPRTAKCDFIRDCVGGYDEEDCSKLIFPRVIRTIFDVQTDNVYKNKTDATRDTTAETEAMKLIVNCTPALTATLIATLDNAFHKNGNSNFRKDCFDGSDENENNCVYK</sequence>
<dbReference type="InterPro" id="IPR023415">
    <property type="entry name" value="LDLR_class-A_CS"/>
</dbReference>
<dbReference type="Pfam" id="PF00057">
    <property type="entry name" value="Ldl_recept_a"/>
    <property type="match status" value="1"/>
</dbReference>
<evidence type="ECO:0000313" key="4">
    <source>
        <dbReference type="Proteomes" id="UP000014500"/>
    </source>
</evidence>
<dbReference type="EMBL" id="JH432084">
    <property type="status" value="NOT_ANNOTATED_CDS"/>
    <property type="molecule type" value="Genomic_DNA"/>
</dbReference>
<keyword evidence="4" id="KW-1185">Reference proteome</keyword>
<feature type="disulfide bond" evidence="2">
    <location>
        <begin position="5"/>
        <end position="17"/>
    </location>
</feature>
<dbReference type="PROSITE" id="PS50068">
    <property type="entry name" value="LDLRA_2"/>
    <property type="match status" value="1"/>
</dbReference>
<dbReference type="PRINTS" id="PR00261">
    <property type="entry name" value="LDLRECEPTOR"/>
</dbReference>
<feature type="disulfide bond" evidence="2">
    <location>
        <begin position="12"/>
        <end position="30"/>
    </location>
</feature>
<reference evidence="3" key="2">
    <citation type="submission" date="2015-02" db="UniProtKB">
        <authorList>
            <consortium name="EnsemblMetazoa"/>
        </authorList>
    </citation>
    <scope>IDENTIFICATION</scope>
</reference>
<accession>T1JHC5</accession>